<dbReference type="Pfam" id="PF00023">
    <property type="entry name" value="Ank"/>
    <property type="match status" value="1"/>
</dbReference>
<keyword evidence="1" id="KW-0677">Repeat</keyword>
<keyword evidence="2 3" id="KW-0040">ANK repeat</keyword>
<dbReference type="Pfam" id="PF13857">
    <property type="entry name" value="Ank_5"/>
    <property type="match status" value="1"/>
</dbReference>
<organism evidence="4">
    <name type="scientific">Chromera velia CCMP2878</name>
    <dbReference type="NCBI Taxonomy" id="1169474"/>
    <lineage>
        <taxon>Eukaryota</taxon>
        <taxon>Sar</taxon>
        <taxon>Alveolata</taxon>
        <taxon>Colpodellida</taxon>
        <taxon>Chromeraceae</taxon>
        <taxon>Chromera</taxon>
    </lineage>
</organism>
<feature type="repeat" description="ANK" evidence="3">
    <location>
        <begin position="99"/>
        <end position="123"/>
    </location>
</feature>
<dbReference type="PhylomeDB" id="A0A0G4GLD4"/>
<feature type="repeat" description="ANK" evidence="3">
    <location>
        <begin position="32"/>
        <end position="64"/>
    </location>
</feature>
<dbReference type="EMBL" id="CDMZ01001326">
    <property type="protein sequence ID" value="CEM30912.1"/>
    <property type="molecule type" value="Genomic_DNA"/>
</dbReference>
<name>A0A0G4GLD4_9ALVE</name>
<feature type="repeat" description="ANK" evidence="3">
    <location>
        <begin position="65"/>
        <end position="97"/>
    </location>
</feature>
<dbReference type="SUPFAM" id="SSF48403">
    <property type="entry name" value="Ankyrin repeat"/>
    <property type="match status" value="1"/>
</dbReference>
<dbReference type="VEuPathDB" id="CryptoDB:Cvel_697"/>
<proteinExistence type="predicted"/>
<dbReference type="InterPro" id="IPR002110">
    <property type="entry name" value="Ankyrin_rpt"/>
</dbReference>
<feature type="repeat" description="ANK" evidence="3">
    <location>
        <begin position="136"/>
        <end position="176"/>
    </location>
</feature>
<dbReference type="Pfam" id="PF12796">
    <property type="entry name" value="Ank_2"/>
    <property type="match status" value="2"/>
</dbReference>
<sequence>MTAVHAGCQPAVDILVEEGVDLETKGEEESFEGFTALHRACYESRPDFVRFLVSKGAGVNAEDKLGRTPLTYAAYEGPPEVFEHLLSKGADLEKSVDNGGVTALHVAAAGNQKEIAEMILDRGMIDVDVTSFALHNVETPLHFTAHCDESCSVVRDSDAVAELLISRGADVNARDLDDRTLLHKAASYGCVKVLQLALDRGAEIDAVDDVGETPLMCTGHMIGRRVFDSDACAKVLLDRGADVNATDAGMQTVVHKAATNDCVKVLQLALDRGANVEARDDRERTPLHCVLRSETFRVMVGNDAAARLLLARGADVNARITGEQTILHVAAEWGRVNILQVALDHGADVNASDRHGENALHMLVWPSDKRTPEGTMQAAQMLVTHGINVQAENDNERTPLQMAEVAEKSFPGLPILEFLRSLEA</sequence>
<feature type="repeat" description="ANK" evidence="3">
    <location>
        <begin position="322"/>
        <end position="354"/>
    </location>
</feature>
<protein>
    <submittedName>
        <fullName evidence="4">Uncharacterized protein</fullName>
    </submittedName>
</protein>
<evidence type="ECO:0000256" key="2">
    <source>
        <dbReference type="ARBA" id="ARBA00023043"/>
    </source>
</evidence>
<evidence type="ECO:0000313" key="4">
    <source>
        <dbReference type="EMBL" id="CEM30912.1"/>
    </source>
</evidence>
<dbReference type="SMART" id="SM00248">
    <property type="entry name" value="ANK"/>
    <property type="match status" value="10"/>
</dbReference>
<dbReference type="PANTHER" id="PTHR24178">
    <property type="entry name" value="MOLTING PROTEIN MLT-4"/>
    <property type="match status" value="1"/>
</dbReference>
<dbReference type="PRINTS" id="PR01415">
    <property type="entry name" value="ANKYRIN"/>
</dbReference>
<dbReference type="Gene3D" id="1.25.40.20">
    <property type="entry name" value="Ankyrin repeat-containing domain"/>
    <property type="match status" value="3"/>
</dbReference>
<evidence type="ECO:0000256" key="3">
    <source>
        <dbReference type="PROSITE-ProRule" id="PRU00023"/>
    </source>
</evidence>
<dbReference type="PROSITE" id="PS50297">
    <property type="entry name" value="ANK_REP_REGION"/>
    <property type="match status" value="5"/>
</dbReference>
<dbReference type="InterPro" id="IPR036770">
    <property type="entry name" value="Ankyrin_rpt-contain_sf"/>
</dbReference>
<accession>A0A0G4GLD4</accession>
<feature type="repeat" description="ANK" evidence="3">
    <location>
        <begin position="249"/>
        <end position="281"/>
    </location>
</feature>
<dbReference type="PROSITE" id="PS50088">
    <property type="entry name" value="ANK_REPEAT"/>
    <property type="match status" value="7"/>
</dbReference>
<evidence type="ECO:0000256" key="1">
    <source>
        <dbReference type="ARBA" id="ARBA00022737"/>
    </source>
</evidence>
<dbReference type="Pfam" id="PF13637">
    <property type="entry name" value="Ank_4"/>
    <property type="match status" value="1"/>
</dbReference>
<dbReference type="AlphaFoldDB" id="A0A0G4GLD4"/>
<feature type="repeat" description="ANK" evidence="3">
    <location>
        <begin position="177"/>
        <end position="209"/>
    </location>
</feature>
<gene>
    <name evidence="4" type="ORF">Cvel_697</name>
</gene>
<reference evidence="4" key="1">
    <citation type="submission" date="2014-11" db="EMBL/GenBank/DDBJ databases">
        <authorList>
            <person name="Otto D Thomas"/>
            <person name="Naeem Raeece"/>
        </authorList>
    </citation>
    <scope>NUCLEOTIDE SEQUENCE</scope>
</reference>